<keyword evidence="4 7" id="KW-0812">Transmembrane</keyword>
<dbReference type="RefSeq" id="WP_075079406.1">
    <property type="nucleotide sequence ID" value="NZ_BDCO01000002.1"/>
</dbReference>
<dbReference type="PANTHER" id="PTHR30188">
    <property type="entry name" value="ABC TRANSPORTER PERMEASE PROTEIN-RELATED"/>
    <property type="match status" value="1"/>
</dbReference>
<comment type="caution">
    <text evidence="8">The sequence shown here is derived from an EMBL/GenBank/DDBJ whole genome shotgun (WGS) entry which is preliminary data.</text>
</comment>
<dbReference type="NCBIfam" id="TIGR00056">
    <property type="entry name" value="MlaE family lipid ABC transporter permease subunit"/>
    <property type="match status" value="1"/>
</dbReference>
<evidence type="ECO:0000256" key="2">
    <source>
        <dbReference type="ARBA" id="ARBA00007556"/>
    </source>
</evidence>
<feature type="transmembrane region" description="Helical" evidence="7">
    <location>
        <begin position="237"/>
        <end position="259"/>
    </location>
</feature>
<accession>A0A146G7L6</accession>
<evidence type="ECO:0000313" key="8">
    <source>
        <dbReference type="EMBL" id="GAT33705.1"/>
    </source>
</evidence>
<name>A0A146G7L6_TERSA</name>
<dbReference type="InterPro" id="IPR003453">
    <property type="entry name" value="ABC_MlaE_roteobac"/>
</dbReference>
<dbReference type="OrthoDB" id="9810518at2"/>
<protein>
    <submittedName>
        <fullName evidence="8">Phospholipid/cholesterol/gamma-HCH transport system permease protein</fullName>
    </submittedName>
</protein>
<gene>
    <name evidence="8" type="ORF">TSACC_22122</name>
</gene>
<comment type="similarity">
    <text evidence="2 7">Belongs to the MlaE permease family.</text>
</comment>
<feature type="transmembrane region" description="Helical" evidence="7">
    <location>
        <begin position="55"/>
        <end position="75"/>
    </location>
</feature>
<evidence type="ECO:0000256" key="7">
    <source>
        <dbReference type="RuleBase" id="RU362044"/>
    </source>
</evidence>
<comment type="caution">
    <text evidence="7">Lacks conserved residue(s) required for the propagation of feature annotation.</text>
</comment>
<dbReference type="GO" id="GO:0043190">
    <property type="term" value="C:ATP-binding cassette (ABC) transporter complex"/>
    <property type="evidence" value="ECO:0007669"/>
    <property type="project" value="InterPro"/>
</dbReference>
<organism evidence="8 9">
    <name type="scientific">Terrimicrobium sacchariphilum</name>
    <dbReference type="NCBI Taxonomy" id="690879"/>
    <lineage>
        <taxon>Bacteria</taxon>
        <taxon>Pseudomonadati</taxon>
        <taxon>Verrucomicrobiota</taxon>
        <taxon>Terrimicrobiia</taxon>
        <taxon>Terrimicrobiales</taxon>
        <taxon>Terrimicrobiaceae</taxon>
        <taxon>Terrimicrobium</taxon>
    </lineage>
</organism>
<comment type="subcellular location">
    <subcellularLocation>
        <location evidence="1">Membrane</location>
        <topology evidence="1">Multi-pass membrane protein</topology>
    </subcellularLocation>
</comment>
<evidence type="ECO:0000256" key="3">
    <source>
        <dbReference type="ARBA" id="ARBA00022448"/>
    </source>
</evidence>
<evidence type="ECO:0000313" key="9">
    <source>
        <dbReference type="Proteomes" id="UP000076023"/>
    </source>
</evidence>
<keyword evidence="5 7" id="KW-1133">Transmembrane helix</keyword>
<evidence type="ECO:0000256" key="4">
    <source>
        <dbReference type="ARBA" id="ARBA00022692"/>
    </source>
</evidence>
<dbReference type="EMBL" id="BDCO01000002">
    <property type="protein sequence ID" value="GAT33705.1"/>
    <property type="molecule type" value="Genomic_DNA"/>
</dbReference>
<evidence type="ECO:0000256" key="5">
    <source>
        <dbReference type="ARBA" id="ARBA00022989"/>
    </source>
</evidence>
<evidence type="ECO:0000256" key="1">
    <source>
        <dbReference type="ARBA" id="ARBA00004141"/>
    </source>
</evidence>
<sequence length="264" mass="28472">MKFIPVFFSRLILSFFLALGDVAQLAFETFGSIFRGRIRGKLLLQQIAEVGYRSQLVVIVTGAFTGAVFTAQAYFQFASLNMQTAVGPVVTLAMFRELGPVLTGLMVAGRVGAAMSAEIGTMKVTQQIDALRALAVHPVDYLVVPRALAMFISMPLLVVECVGCGVLAAYWVAVKVLNVESVYFVNNLKKFTDSSDIAMSLIKGAVFGVIIVFISCREGLRAKDGAVGVGRATTETVVTCSLAVLIVNFFMTMFLNIIFPAGQR</sequence>
<dbReference type="AlphaFoldDB" id="A0A146G7L6"/>
<dbReference type="Proteomes" id="UP000076023">
    <property type="component" value="Unassembled WGS sequence"/>
</dbReference>
<reference evidence="9" key="1">
    <citation type="journal article" date="2017" name="Genome Announc.">
        <title>Draft Genome Sequence of Terrimicrobium sacchariphilum NM-5T, a Facultative Anaerobic Soil Bacterium of the Class Spartobacteria.</title>
        <authorList>
            <person name="Qiu Y.L."/>
            <person name="Tourlousse D.M."/>
            <person name="Matsuura N."/>
            <person name="Ohashi A."/>
            <person name="Sekiguchi Y."/>
        </authorList>
    </citation>
    <scope>NUCLEOTIDE SEQUENCE [LARGE SCALE GENOMIC DNA]</scope>
    <source>
        <strain evidence="9">NM-5</strain>
    </source>
</reference>
<proteinExistence type="inferred from homology"/>
<keyword evidence="3" id="KW-0813">Transport</keyword>
<dbReference type="PANTHER" id="PTHR30188:SF4">
    <property type="entry name" value="PROTEIN TRIGALACTOSYLDIACYLGLYCEROL 1, CHLOROPLASTIC"/>
    <property type="match status" value="1"/>
</dbReference>
<evidence type="ECO:0000256" key="6">
    <source>
        <dbReference type="ARBA" id="ARBA00023136"/>
    </source>
</evidence>
<feature type="transmembrane region" description="Helical" evidence="7">
    <location>
        <begin position="156"/>
        <end position="177"/>
    </location>
</feature>
<dbReference type="GO" id="GO:0005548">
    <property type="term" value="F:phospholipid transporter activity"/>
    <property type="evidence" value="ECO:0007669"/>
    <property type="project" value="TreeGrafter"/>
</dbReference>
<dbReference type="Pfam" id="PF02405">
    <property type="entry name" value="MlaE"/>
    <property type="match status" value="1"/>
</dbReference>
<dbReference type="InterPro" id="IPR030802">
    <property type="entry name" value="Permease_MalE"/>
</dbReference>
<dbReference type="STRING" id="690879.TSACC_22122"/>
<feature type="transmembrane region" description="Helical" evidence="7">
    <location>
        <begin position="197"/>
        <end position="216"/>
    </location>
</feature>
<dbReference type="InParanoid" id="A0A146G7L6"/>
<keyword evidence="9" id="KW-1185">Reference proteome</keyword>
<keyword evidence="6 7" id="KW-0472">Membrane</keyword>